<dbReference type="GO" id="GO:0003677">
    <property type="term" value="F:DNA binding"/>
    <property type="evidence" value="ECO:0007669"/>
    <property type="project" value="InterPro"/>
</dbReference>
<protein>
    <recommendedName>
        <fullName evidence="1">SpoVT-AbrB domain-containing protein</fullName>
    </recommendedName>
</protein>
<dbReference type="SUPFAM" id="SSF89447">
    <property type="entry name" value="AbrB/MazE/MraZ-like"/>
    <property type="match status" value="1"/>
</dbReference>
<evidence type="ECO:0000313" key="2">
    <source>
        <dbReference type="EMBL" id="SFA57346.1"/>
    </source>
</evidence>
<dbReference type="SMART" id="SM00966">
    <property type="entry name" value="SpoVT_AbrB"/>
    <property type="match status" value="1"/>
</dbReference>
<sequence length="135" mass="15551">MVPSDVVAKGKVPMENIPNRKKHAVKRIAVSSKKQITIPKDFYEQLGIGNEVLIELADNKLIIRPIHGDHFDFSDLILKDLIEEGYAGEELYKEFVYRKSQIAPALETMISEERPKAKTYTWDTLEDLFNEDDEE</sequence>
<dbReference type="AlphaFoldDB" id="A0A1I0U2G1"/>
<dbReference type="EMBL" id="FOJS01000093">
    <property type="protein sequence ID" value="SFA57346.1"/>
    <property type="molecule type" value="Genomic_DNA"/>
</dbReference>
<dbReference type="InterPro" id="IPR037914">
    <property type="entry name" value="SpoVT-AbrB_sf"/>
</dbReference>
<gene>
    <name evidence="2" type="ORF">SAMN05192569_10933</name>
</gene>
<keyword evidence="3" id="KW-1185">Reference proteome</keyword>
<dbReference type="STRING" id="186116.SAMN05192569_10933"/>
<organism evidence="2 3">
    <name type="scientific">Parageobacillus thermantarcticus</name>
    <dbReference type="NCBI Taxonomy" id="186116"/>
    <lineage>
        <taxon>Bacteria</taxon>
        <taxon>Bacillati</taxon>
        <taxon>Bacillota</taxon>
        <taxon>Bacilli</taxon>
        <taxon>Bacillales</taxon>
        <taxon>Anoxybacillaceae</taxon>
        <taxon>Parageobacillus</taxon>
    </lineage>
</organism>
<dbReference type="Proteomes" id="UP000198650">
    <property type="component" value="Unassembled WGS sequence"/>
</dbReference>
<reference evidence="3" key="1">
    <citation type="submission" date="2016-10" db="EMBL/GenBank/DDBJ databases">
        <authorList>
            <person name="Varghese N."/>
            <person name="Submissions S."/>
        </authorList>
    </citation>
    <scope>NUCLEOTIDE SEQUENCE [LARGE SCALE GENOMIC DNA]</scope>
    <source>
        <strain evidence="3">M1</strain>
    </source>
</reference>
<evidence type="ECO:0000313" key="3">
    <source>
        <dbReference type="Proteomes" id="UP000198650"/>
    </source>
</evidence>
<name>A0A1I0U2G1_9BACL</name>
<dbReference type="Pfam" id="PF04014">
    <property type="entry name" value="MazE_antitoxin"/>
    <property type="match status" value="1"/>
</dbReference>
<dbReference type="InterPro" id="IPR007159">
    <property type="entry name" value="SpoVT-AbrB_dom"/>
</dbReference>
<dbReference type="Gene3D" id="2.10.260.10">
    <property type="match status" value="1"/>
</dbReference>
<accession>A0A1I0U2G1</accession>
<feature type="domain" description="SpoVT-AbrB" evidence="1">
    <location>
        <begin position="28"/>
        <end position="71"/>
    </location>
</feature>
<evidence type="ECO:0000259" key="1">
    <source>
        <dbReference type="SMART" id="SM00966"/>
    </source>
</evidence>
<proteinExistence type="predicted"/>